<protein>
    <submittedName>
        <fullName evidence="1">DUF541 family protein</fullName>
    </submittedName>
</protein>
<dbReference type="InterPro" id="IPR052022">
    <property type="entry name" value="26kDa_periplasmic_antigen"/>
</dbReference>
<dbReference type="PANTHER" id="PTHR34387:SF1">
    <property type="entry name" value="PERIPLASMIC IMMUNOGENIC PROTEIN"/>
    <property type="match status" value="1"/>
</dbReference>
<dbReference type="Gene3D" id="3.30.110.170">
    <property type="entry name" value="Protein of unknown function (DUF541), domain 1"/>
    <property type="match status" value="1"/>
</dbReference>
<name>A0AAC9N178_9PSEU</name>
<evidence type="ECO:0000313" key="1">
    <source>
        <dbReference type="EMBL" id="AOS66120.1"/>
    </source>
</evidence>
<organism evidence="1 2">
    <name type="scientific">Actinoalloteichus hymeniacidonis</name>
    <dbReference type="NCBI Taxonomy" id="340345"/>
    <lineage>
        <taxon>Bacteria</taxon>
        <taxon>Bacillati</taxon>
        <taxon>Actinomycetota</taxon>
        <taxon>Actinomycetes</taxon>
        <taxon>Pseudonocardiales</taxon>
        <taxon>Pseudonocardiaceae</taxon>
        <taxon>Actinoalloteichus</taxon>
    </lineage>
</organism>
<dbReference type="KEGG" id="ahm:TL08_26760"/>
<gene>
    <name evidence="1" type="ORF">TL08_26760</name>
</gene>
<dbReference type="GO" id="GO:0006974">
    <property type="term" value="P:DNA damage response"/>
    <property type="evidence" value="ECO:0007669"/>
    <property type="project" value="TreeGrafter"/>
</dbReference>
<dbReference type="Pfam" id="PF04402">
    <property type="entry name" value="SIMPL"/>
    <property type="match status" value="1"/>
</dbReference>
<accession>A0AAC9N178</accession>
<dbReference type="InterPro" id="IPR007497">
    <property type="entry name" value="SIMPL/DUF541"/>
</dbReference>
<dbReference type="Proteomes" id="UP000095210">
    <property type="component" value="Chromosome"/>
</dbReference>
<dbReference type="EMBL" id="CP014859">
    <property type="protein sequence ID" value="AOS66120.1"/>
    <property type="molecule type" value="Genomic_DNA"/>
</dbReference>
<reference evidence="2" key="1">
    <citation type="submission" date="2016-03" db="EMBL/GenBank/DDBJ databases">
        <title>Complete genome sequence of the type strain Actinoalloteichus hymeniacidonis DSM 45092.</title>
        <authorList>
            <person name="Schaffert L."/>
            <person name="Albersmeier A."/>
            <person name="Winkler A."/>
            <person name="Kalinowski J."/>
            <person name="Zotchev S."/>
            <person name="Ruckert C."/>
        </authorList>
    </citation>
    <scope>NUCLEOTIDE SEQUENCE [LARGE SCALE GENOMIC DNA]</scope>
    <source>
        <strain evidence="2">HPA177(T) (DSM 45092(T))</strain>
    </source>
</reference>
<sequence>MAYSSSAPTRAEAVAKLSSQVAAIEPLLKRDGVSVDSRRLAVHADWQKQKQVGCRAEQNYQLSVTDPEVLAELAGALIAAEPARLDGPTWSLSDDTEPRKAAQRAAVADARARAVGYADALGRELGGLLRISDAEVGGALPRSGYGGAEAAVAAPAGIRSGQDVKRLNLEPQDVTVTTRCVTNWKLAD</sequence>
<dbReference type="PANTHER" id="PTHR34387">
    <property type="entry name" value="SLR1258 PROTEIN"/>
    <property type="match status" value="1"/>
</dbReference>
<dbReference type="Gene3D" id="3.30.70.2970">
    <property type="entry name" value="Protein of unknown function (DUF541), domain 2"/>
    <property type="match status" value="1"/>
</dbReference>
<evidence type="ECO:0000313" key="2">
    <source>
        <dbReference type="Proteomes" id="UP000095210"/>
    </source>
</evidence>
<keyword evidence="2" id="KW-1185">Reference proteome</keyword>
<proteinExistence type="predicted"/>
<dbReference type="AlphaFoldDB" id="A0AAC9N178"/>